<dbReference type="RefSeq" id="WP_263712517.1">
    <property type="nucleotide sequence ID" value="NZ_JAOWKX010000005.1"/>
</dbReference>
<feature type="transmembrane region" description="Helical" evidence="2">
    <location>
        <begin position="251"/>
        <end position="270"/>
    </location>
</feature>
<name>A0ABT3A9E2_9ALTE</name>
<keyword evidence="2" id="KW-0472">Membrane</keyword>
<feature type="coiled-coil region" evidence="1">
    <location>
        <begin position="86"/>
        <end position="151"/>
    </location>
</feature>
<sequence>MDLYLMLLLALLGLLTATMILINFQTSWHRDRLIIRWVLILLLTIIPVSIMLFGAFQKPAPKPNEPILVALSPQTLESFNQCEGCVEQLQEAKLSINITLNELSNRITWLEQEIATNKAVDENFSHHRALHEQLMDLQENLKKRKHELLTNQSSELDLSAISSQLAKINTTLQTNQKKTVNQISDIPIWAYFLIVFLILYAVIYAAGKLLSVLKDKYDNLNGFEISMLFTGLIISLSSSISLTAVEFSAELPSLAVSLIGITCILIAAAFHAAENGRDTKAQNRNKHFRLFSIFFSLLVLIIVIFLLFMIARKESINISSSHTAEGQTTALPVSIILPPSLSRSTEQHSLPISTSLISNRIIESLKIYLDKRNEKQNSEVLKVEEGASKQTLYNREIRLPIFFNAEAKCASQNTDLQKENMSVRIDENSLKIMPDDKSYLFKLKEEIRACVGRGHTIVIDVAGFASSSTIARRDLQGCGVKSPMEFNVKVANARRERVLSALGLDETGLLECGKGCRVTGTRWTEYDEMALRRGVVDENDGKYDPILGLFNRRVDVAFIATPHCQFLSGVVQ</sequence>
<dbReference type="Proteomes" id="UP001652504">
    <property type="component" value="Unassembled WGS sequence"/>
</dbReference>
<reference evidence="3 4" key="1">
    <citation type="submission" date="2022-10" db="EMBL/GenBank/DDBJ databases">
        <title>Aestuariibacter sp. AA17 isolated from Montipora capitata coral fragment.</title>
        <authorList>
            <person name="Emsley S.A."/>
            <person name="Pfannmuller K.M."/>
            <person name="Loughran R.M."/>
            <person name="Shlafstein M."/>
            <person name="Papke E."/>
            <person name="Saw J.H."/>
            <person name="Ushijima B."/>
            <person name="Videau P."/>
        </authorList>
    </citation>
    <scope>NUCLEOTIDE SEQUENCE [LARGE SCALE GENOMIC DNA]</scope>
    <source>
        <strain evidence="3 4">AA17</strain>
    </source>
</reference>
<protein>
    <recommendedName>
        <fullName evidence="5">OmpA-like domain-containing protein</fullName>
    </recommendedName>
</protein>
<keyword evidence="4" id="KW-1185">Reference proteome</keyword>
<evidence type="ECO:0008006" key="5">
    <source>
        <dbReference type="Google" id="ProtNLM"/>
    </source>
</evidence>
<organism evidence="3 4">
    <name type="scientific">Fluctibacter corallii</name>
    <dbReference type="NCBI Taxonomy" id="2984329"/>
    <lineage>
        <taxon>Bacteria</taxon>
        <taxon>Pseudomonadati</taxon>
        <taxon>Pseudomonadota</taxon>
        <taxon>Gammaproteobacteria</taxon>
        <taxon>Alteromonadales</taxon>
        <taxon>Alteromonadaceae</taxon>
        <taxon>Fluctibacter</taxon>
    </lineage>
</organism>
<feature type="transmembrane region" description="Helical" evidence="2">
    <location>
        <begin position="290"/>
        <end position="311"/>
    </location>
</feature>
<evidence type="ECO:0000313" key="3">
    <source>
        <dbReference type="EMBL" id="MCV2885230.1"/>
    </source>
</evidence>
<evidence type="ECO:0000313" key="4">
    <source>
        <dbReference type="Proteomes" id="UP001652504"/>
    </source>
</evidence>
<feature type="transmembrane region" description="Helical" evidence="2">
    <location>
        <begin position="225"/>
        <end position="245"/>
    </location>
</feature>
<gene>
    <name evidence="3" type="ORF">OE749_11055</name>
</gene>
<evidence type="ECO:0000256" key="1">
    <source>
        <dbReference type="SAM" id="Coils"/>
    </source>
</evidence>
<keyword evidence="2" id="KW-0812">Transmembrane</keyword>
<keyword evidence="1" id="KW-0175">Coiled coil</keyword>
<feature type="transmembrane region" description="Helical" evidence="2">
    <location>
        <begin position="34"/>
        <end position="56"/>
    </location>
</feature>
<proteinExistence type="predicted"/>
<comment type="caution">
    <text evidence="3">The sequence shown here is derived from an EMBL/GenBank/DDBJ whole genome shotgun (WGS) entry which is preliminary data.</text>
</comment>
<accession>A0ABT3A9E2</accession>
<feature type="transmembrane region" description="Helical" evidence="2">
    <location>
        <begin position="188"/>
        <end position="213"/>
    </location>
</feature>
<feature type="transmembrane region" description="Helical" evidence="2">
    <location>
        <begin position="6"/>
        <end position="22"/>
    </location>
</feature>
<keyword evidence="2" id="KW-1133">Transmembrane helix</keyword>
<dbReference type="EMBL" id="JAOWKX010000005">
    <property type="protein sequence ID" value="MCV2885230.1"/>
    <property type="molecule type" value="Genomic_DNA"/>
</dbReference>
<evidence type="ECO:0000256" key="2">
    <source>
        <dbReference type="SAM" id="Phobius"/>
    </source>
</evidence>